<keyword evidence="2" id="KW-1185">Reference proteome</keyword>
<evidence type="ECO:0008006" key="3">
    <source>
        <dbReference type="Google" id="ProtNLM"/>
    </source>
</evidence>
<dbReference type="OrthoDB" id="1436620at2"/>
<accession>A0A1I1MLY9</accession>
<dbReference type="InterPro" id="IPR019619">
    <property type="entry name" value="DUF2490"/>
</dbReference>
<gene>
    <name evidence="1" type="ORF">SAMN04487987_101374</name>
</gene>
<evidence type="ECO:0000313" key="2">
    <source>
        <dbReference type="Proteomes" id="UP000199439"/>
    </source>
</evidence>
<reference evidence="2" key="1">
    <citation type="submission" date="2016-10" db="EMBL/GenBank/DDBJ databases">
        <authorList>
            <person name="Varghese N."/>
            <person name="Submissions S."/>
        </authorList>
    </citation>
    <scope>NUCLEOTIDE SEQUENCE [LARGE SCALE GENOMIC DNA]</scope>
    <source>
        <strain evidence="2">DSM 25730</strain>
    </source>
</reference>
<organism evidence="1 2">
    <name type="scientific">Algibacter pectinivorans</name>
    <dbReference type="NCBI Taxonomy" id="870482"/>
    <lineage>
        <taxon>Bacteria</taxon>
        <taxon>Pseudomonadati</taxon>
        <taxon>Bacteroidota</taxon>
        <taxon>Flavobacteriia</taxon>
        <taxon>Flavobacteriales</taxon>
        <taxon>Flavobacteriaceae</taxon>
        <taxon>Algibacter</taxon>
    </lineage>
</organism>
<dbReference type="Proteomes" id="UP000199439">
    <property type="component" value="Unassembled WGS sequence"/>
</dbReference>
<proteinExistence type="predicted"/>
<dbReference type="STRING" id="870482.SAMN04487987_101374"/>
<evidence type="ECO:0000313" key="1">
    <source>
        <dbReference type="EMBL" id="SFC86477.1"/>
    </source>
</evidence>
<dbReference type="EMBL" id="FOMI01000001">
    <property type="protein sequence ID" value="SFC86477.1"/>
    <property type="molecule type" value="Genomic_DNA"/>
</dbReference>
<name>A0A1I1MLY9_9FLAO</name>
<dbReference type="AlphaFoldDB" id="A0A1I1MLY9"/>
<protein>
    <recommendedName>
        <fullName evidence="3">DUF2490 domain-containing protein</fullName>
    </recommendedName>
</protein>
<dbReference type="Pfam" id="PF10677">
    <property type="entry name" value="DUF2490"/>
    <property type="match status" value="1"/>
</dbReference>
<sequence length="243" mass="28665">MTTKWIVLDTKKFNFFMLKAFLNSITLLLLLTCFNGFSQNNFNVLGESLVAINHKSTETYSYNVTFRSRYFLKQTNNFTYQQQQVDILHFSHFKLNSNTTLSLGAFYRNRNWFEPESNELRFTQQYRYNKKKLGNRYGHRIRTEQRIINNKTIYRQRYRFSFNGPLKGNTLEVGSTYLTNAIEGLLSLSKAYKPETDIRVSSQIGWLITKALKLQTGLEHRYEAFNLKAKHNLFVLTSAVLRI</sequence>